<proteinExistence type="predicted"/>
<dbReference type="RefSeq" id="WP_145379016.1">
    <property type="nucleotide sequence ID" value="NZ_CP036276.1"/>
</dbReference>
<dbReference type="KEGG" id="sdyn:Mal52_50340"/>
<name>A0A517ZVJ4_9PLAN</name>
<feature type="domain" description="LarA-like N-terminal" evidence="1">
    <location>
        <begin position="21"/>
        <end position="181"/>
    </location>
</feature>
<dbReference type="Proteomes" id="UP000319383">
    <property type="component" value="Chromosome"/>
</dbReference>
<evidence type="ECO:0000313" key="2">
    <source>
        <dbReference type="EMBL" id="QDU46513.1"/>
    </source>
</evidence>
<dbReference type="Gene3D" id="3.40.50.11440">
    <property type="match status" value="1"/>
</dbReference>
<sequence length="425" mass="45366">MTYPRMLRIKQHFEGPCVEDIPATVEAQLASLQLGEKIKPGETVAITAGSRGIANIAVIIKAAVDHIKSLGAVPFIVPAMGSHGGGTPEGQRGIVEGYGITEDYTGAEIRSSMETVIVDKTPQGIPVHFDKHAYDADHVLVCGRVKPHTGFVGEIESGLLKMMLIGLGKHAGAKIYHRAILDYSFGEIITAVADSVLDKCGIVAGLAIVENAYDQTALLAAVAPENFVSREKELLKQAKQWMPRLPFDKVGLLIIDEIGKDISGSGMDTNVIGRKYSDHCATDKDDVSVKRIFVRGLTYETHGNACGLGLAEFTNSRTVQSVDQNITTINSLTGGHPSAAMIPVHYDSDREVLDAALPTTGLADAPDARVIHISNTLHVGEVLVSEAYLAEIKSRDDLEIIDGPSEMQFDANGNLAAVAEQPVGV</sequence>
<dbReference type="Pfam" id="PF09861">
    <property type="entry name" value="Lar_N"/>
    <property type="match status" value="1"/>
</dbReference>
<protein>
    <recommendedName>
        <fullName evidence="1">LarA-like N-terminal domain-containing protein</fullName>
    </recommendedName>
</protein>
<dbReference type="AlphaFoldDB" id="A0A517ZVJ4"/>
<keyword evidence="3" id="KW-1185">Reference proteome</keyword>
<accession>A0A517ZVJ4</accession>
<gene>
    <name evidence="2" type="ORF">Mal52_50340</name>
</gene>
<organism evidence="2 3">
    <name type="scientific">Symmachiella dynata</name>
    <dbReference type="NCBI Taxonomy" id="2527995"/>
    <lineage>
        <taxon>Bacteria</taxon>
        <taxon>Pseudomonadati</taxon>
        <taxon>Planctomycetota</taxon>
        <taxon>Planctomycetia</taxon>
        <taxon>Planctomycetales</taxon>
        <taxon>Planctomycetaceae</taxon>
        <taxon>Symmachiella</taxon>
    </lineage>
</organism>
<evidence type="ECO:0000313" key="3">
    <source>
        <dbReference type="Proteomes" id="UP000319383"/>
    </source>
</evidence>
<dbReference type="EMBL" id="CP036276">
    <property type="protein sequence ID" value="QDU46513.1"/>
    <property type="molecule type" value="Genomic_DNA"/>
</dbReference>
<reference evidence="2 3" key="1">
    <citation type="submission" date="2019-02" db="EMBL/GenBank/DDBJ databases">
        <title>Deep-cultivation of Planctomycetes and their phenomic and genomic characterization uncovers novel biology.</title>
        <authorList>
            <person name="Wiegand S."/>
            <person name="Jogler M."/>
            <person name="Boedeker C."/>
            <person name="Pinto D."/>
            <person name="Vollmers J."/>
            <person name="Rivas-Marin E."/>
            <person name="Kohn T."/>
            <person name="Peeters S.H."/>
            <person name="Heuer A."/>
            <person name="Rast P."/>
            <person name="Oberbeckmann S."/>
            <person name="Bunk B."/>
            <person name="Jeske O."/>
            <person name="Meyerdierks A."/>
            <person name="Storesund J.E."/>
            <person name="Kallscheuer N."/>
            <person name="Luecker S."/>
            <person name="Lage O.M."/>
            <person name="Pohl T."/>
            <person name="Merkel B.J."/>
            <person name="Hornburger P."/>
            <person name="Mueller R.-W."/>
            <person name="Bruemmer F."/>
            <person name="Labrenz M."/>
            <person name="Spormann A.M."/>
            <person name="Op den Camp H."/>
            <person name="Overmann J."/>
            <person name="Amann R."/>
            <person name="Jetten M.S.M."/>
            <person name="Mascher T."/>
            <person name="Medema M.H."/>
            <person name="Devos D.P."/>
            <person name="Kaster A.-K."/>
            <person name="Ovreas L."/>
            <person name="Rohde M."/>
            <person name="Galperin M.Y."/>
            <person name="Jogler C."/>
        </authorList>
    </citation>
    <scope>NUCLEOTIDE SEQUENCE [LARGE SCALE GENOMIC DNA]</scope>
    <source>
        <strain evidence="2 3">Mal52</strain>
    </source>
</reference>
<evidence type="ECO:0000259" key="1">
    <source>
        <dbReference type="Pfam" id="PF09861"/>
    </source>
</evidence>
<dbReference type="GO" id="GO:0050043">
    <property type="term" value="F:lactate racemase activity"/>
    <property type="evidence" value="ECO:0007669"/>
    <property type="project" value="InterPro"/>
</dbReference>
<dbReference type="InterPro" id="IPR018657">
    <property type="entry name" value="LarA-like_N"/>
</dbReference>